<dbReference type="EMBL" id="JANIID010000027">
    <property type="protein sequence ID" value="MCQ8773098.1"/>
    <property type="molecule type" value="Genomic_DNA"/>
</dbReference>
<evidence type="ECO:0000313" key="3">
    <source>
        <dbReference type="Proteomes" id="UP001142374"/>
    </source>
</evidence>
<feature type="compositionally biased region" description="Basic and acidic residues" evidence="1">
    <location>
        <begin position="1"/>
        <end position="11"/>
    </location>
</feature>
<evidence type="ECO:0000313" key="2">
    <source>
        <dbReference type="EMBL" id="MCQ8773098.1"/>
    </source>
</evidence>
<sequence length="58" mass="6173">MEKDLSQDLDKGMAGQRSGGNERNMKGAGGQYANISGQGPQTMIVSGLYGEITDPKRQ</sequence>
<proteinExistence type="predicted"/>
<feature type="region of interest" description="Disordered" evidence="1">
    <location>
        <begin position="1"/>
        <end position="40"/>
    </location>
</feature>
<keyword evidence="3" id="KW-1185">Reference proteome</keyword>
<evidence type="ECO:0000256" key="1">
    <source>
        <dbReference type="SAM" id="MobiDB-lite"/>
    </source>
</evidence>
<reference evidence="2" key="1">
    <citation type="submission" date="2022-06" db="EMBL/GenBank/DDBJ databases">
        <title>WGS of actinobacteria.</title>
        <authorList>
            <person name="Thawai C."/>
        </authorList>
    </citation>
    <scope>NUCLEOTIDE SEQUENCE</scope>
    <source>
        <strain evidence="2">AA8</strain>
    </source>
</reference>
<gene>
    <name evidence="2" type="ORF">NQU55_25520</name>
</gene>
<organism evidence="2 3">
    <name type="scientific">Streptomyces telluris</name>
    <dbReference type="NCBI Taxonomy" id="2720021"/>
    <lineage>
        <taxon>Bacteria</taxon>
        <taxon>Bacillati</taxon>
        <taxon>Actinomycetota</taxon>
        <taxon>Actinomycetes</taxon>
        <taxon>Kitasatosporales</taxon>
        <taxon>Streptomycetaceae</taxon>
        <taxon>Streptomyces</taxon>
    </lineage>
</organism>
<accession>A0A9X2RNP9</accession>
<comment type="caution">
    <text evidence="2">The sequence shown here is derived from an EMBL/GenBank/DDBJ whole genome shotgun (WGS) entry which is preliminary data.</text>
</comment>
<name>A0A9X2RNP9_9ACTN</name>
<dbReference type="RefSeq" id="WP_256791213.1">
    <property type="nucleotide sequence ID" value="NZ_JANIID010000027.1"/>
</dbReference>
<protein>
    <submittedName>
        <fullName evidence="2">Uncharacterized protein</fullName>
    </submittedName>
</protein>
<dbReference type="AlphaFoldDB" id="A0A9X2RNP9"/>
<dbReference type="Proteomes" id="UP001142374">
    <property type="component" value="Unassembled WGS sequence"/>
</dbReference>